<evidence type="ECO:0000313" key="3">
    <source>
        <dbReference type="Proteomes" id="UP000189177"/>
    </source>
</evidence>
<dbReference type="InterPro" id="IPR021457">
    <property type="entry name" value="DUF3108"/>
</dbReference>
<organism evidence="2 3">
    <name type="scientific">Thioalkalivibrio halophilus</name>
    <dbReference type="NCBI Taxonomy" id="252474"/>
    <lineage>
        <taxon>Bacteria</taxon>
        <taxon>Pseudomonadati</taxon>
        <taxon>Pseudomonadota</taxon>
        <taxon>Gammaproteobacteria</taxon>
        <taxon>Chromatiales</taxon>
        <taxon>Ectothiorhodospiraceae</taxon>
        <taxon>Thioalkalivibrio</taxon>
    </lineage>
</organism>
<evidence type="ECO:0000313" key="2">
    <source>
        <dbReference type="EMBL" id="OOC10365.1"/>
    </source>
</evidence>
<dbReference type="STRING" id="252474.B1A74_06105"/>
<feature type="signal peptide" evidence="1">
    <location>
        <begin position="1"/>
        <end position="33"/>
    </location>
</feature>
<accession>A0A1V2ZZ61</accession>
<evidence type="ECO:0008006" key="4">
    <source>
        <dbReference type="Google" id="ProtNLM"/>
    </source>
</evidence>
<evidence type="ECO:0000256" key="1">
    <source>
        <dbReference type="SAM" id="SignalP"/>
    </source>
</evidence>
<dbReference type="AlphaFoldDB" id="A0A1V2ZZ61"/>
<keyword evidence="3" id="KW-1185">Reference proteome</keyword>
<comment type="caution">
    <text evidence="2">The sequence shown here is derived from an EMBL/GenBank/DDBJ whole genome shotgun (WGS) entry which is preliminary data.</text>
</comment>
<dbReference type="InterPro" id="IPR006311">
    <property type="entry name" value="TAT_signal"/>
</dbReference>
<dbReference type="Proteomes" id="UP000189177">
    <property type="component" value="Unassembled WGS sequence"/>
</dbReference>
<gene>
    <name evidence="2" type="ORF">B1A74_06105</name>
</gene>
<feature type="chain" id="PRO_5012798878" description="DUF3108 domain-containing protein" evidence="1">
    <location>
        <begin position="34"/>
        <end position="279"/>
    </location>
</feature>
<protein>
    <recommendedName>
        <fullName evidence="4">DUF3108 domain-containing protein</fullName>
    </recommendedName>
</protein>
<dbReference type="Pfam" id="PF11306">
    <property type="entry name" value="DUF3108"/>
    <property type="match status" value="1"/>
</dbReference>
<dbReference type="EMBL" id="MUZR01000017">
    <property type="protein sequence ID" value="OOC10365.1"/>
    <property type="molecule type" value="Genomic_DNA"/>
</dbReference>
<dbReference type="RefSeq" id="WP_167769401.1">
    <property type="nucleotide sequence ID" value="NZ_MUZR01000017.1"/>
</dbReference>
<reference evidence="2 3" key="1">
    <citation type="submission" date="2017-02" db="EMBL/GenBank/DDBJ databases">
        <title>Genomic diversity within the haloalkaliphilic genus Thioalkalivibrio.</title>
        <authorList>
            <person name="Ahn A.-C."/>
            <person name="Meier-Kolthoff J."/>
            <person name="Overmars L."/>
            <person name="Richter M."/>
            <person name="Woyke T."/>
            <person name="Sorokin D.Y."/>
            <person name="Muyzer G."/>
        </authorList>
    </citation>
    <scope>NUCLEOTIDE SEQUENCE [LARGE SCALE GENOMIC DNA]</scope>
    <source>
        <strain evidence="2 3">HL17</strain>
    </source>
</reference>
<keyword evidence="1" id="KW-0732">Signal</keyword>
<sequence>MPQVNRPDAARRRFTARLLTGLVLALAAILATAFPTAAPATDSNADPADASRIPPFTASFEATAMASTLNASMSLNHEDLRTRMAMDAHVTGFLRVLGRFELSRESLLNTNGSGLHLISSRSHQVTPREERKVETRLDHEEQQAIGHIDSERFTLDVPEGTLDFLGSLYMMMQQLETGELGVTGDTVRIRTLERDRLREYEFRRDGEETVDSGIGSLDTVRVVRRSDNGDVELAAWFAPDLNHIPVRFDYEAGGRVFELELTALEWHEPIIDLTEDPNP</sequence>
<dbReference type="PROSITE" id="PS51318">
    <property type="entry name" value="TAT"/>
    <property type="match status" value="1"/>
</dbReference>
<name>A0A1V2ZZ61_9GAMM</name>
<proteinExistence type="predicted"/>